<evidence type="ECO:0000259" key="2">
    <source>
        <dbReference type="Pfam" id="PF00263"/>
    </source>
</evidence>
<dbReference type="PANTHER" id="PTHR30332:SF17">
    <property type="entry name" value="TYPE IV PILIATION SYSTEM PROTEIN DR_0774-RELATED"/>
    <property type="match status" value="1"/>
</dbReference>
<dbReference type="GO" id="GO:0015627">
    <property type="term" value="C:type II protein secretion system complex"/>
    <property type="evidence" value="ECO:0007669"/>
    <property type="project" value="TreeGrafter"/>
</dbReference>
<dbReference type="PRINTS" id="PR00811">
    <property type="entry name" value="BCTERIALGSPD"/>
</dbReference>
<name>F2NFB2_DESAR</name>
<reference evidence="5" key="2">
    <citation type="submission" date="2011-03" db="EMBL/GenBank/DDBJ databases">
        <title>The complete genome of Desulfobacca acetoxidans DSM 11109.</title>
        <authorList>
            <consortium name="US DOE Joint Genome Institute (JGI-PGF)"/>
            <person name="Lucas S."/>
            <person name="Copeland A."/>
            <person name="Lapidus A."/>
            <person name="Bruce D."/>
            <person name="Goodwin L."/>
            <person name="Pitluck S."/>
            <person name="Peters L."/>
            <person name="Kyrpides N."/>
            <person name="Mavromatis K."/>
            <person name="Ivanova N."/>
            <person name="Ovchinnikova G."/>
            <person name="Teshima H."/>
            <person name="Detter J.C."/>
            <person name="Han C."/>
            <person name="Land M."/>
            <person name="Hauser L."/>
            <person name="Markowitz V."/>
            <person name="Cheng J.-F."/>
            <person name="Hugenholtz P."/>
            <person name="Woyke T."/>
            <person name="Wu D."/>
            <person name="Spring S."/>
            <person name="Schueler E."/>
            <person name="Brambilla E."/>
            <person name="Klenk H.-P."/>
            <person name="Eisen J.A."/>
        </authorList>
    </citation>
    <scope>NUCLEOTIDE SEQUENCE [LARGE SCALE GENOMIC DNA]</scope>
    <source>
        <strain evidence="5">ATCC 700848 / DSM 11109 / ASRB2</strain>
    </source>
</reference>
<dbReference type="HOGENOM" id="CLU_017952_2_0_7"/>
<accession>F2NFB2</accession>
<dbReference type="STRING" id="880072.Desac_0788"/>
<feature type="domain" description="Type II/III secretion system secretin-like" evidence="2">
    <location>
        <begin position="319"/>
        <end position="480"/>
    </location>
</feature>
<evidence type="ECO:0000259" key="3">
    <source>
        <dbReference type="Pfam" id="PF13629"/>
    </source>
</evidence>
<dbReference type="KEGG" id="dao:Desac_0788"/>
<dbReference type="OrthoDB" id="9775455at2"/>
<feature type="domain" description="Pilus formation protein N-terminal" evidence="3">
    <location>
        <begin position="97"/>
        <end position="155"/>
    </location>
</feature>
<protein>
    <submittedName>
        <fullName evidence="4">Type II and III secretion system protein</fullName>
    </submittedName>
</protein>
<dbReference type="InterPro" id="IPR032789">
    <property type="entry name" value="T2SS-T3SS_pil_N"/>
</dbReference>
<keyword evidence="5" id="KW-1185">Reference proteome</keyword>
<reference evidence="4 5" key="1">
    <citation type="journal article" date="2011" name="Stand. Genomic Sci.">
        <title>Complete genome sequence of the acetate-degrading sulfate reducer Desulfobacca acetoxidans type strain (ASRB2).</title>
        <authorList>
            <person name="Goker M."/>
            <person name="Teshima H."/>
            <person name="Lapidus A."/>
            <person name="Nolan M."/>
            <person name="Lucas S."/>
            <person name="Hammon N."/>
            <person name="Deshpande S."/>
            <person name="Cheng J.F."/>
            <person name="Tapia R."/>
            <person name="Han C."/>
            <person name="Goodwin L."/>
            <person name="Pitluck S."/>
            <person name="Huntemann M."/>
            <person name="Liolios K."/>
            <person name="Ivanova N."/>
            <person name="Pagani I."/>
            <person name="Mavromatis K."/>
            <person name="Ovchinikova G."/>
            <person name="Pati A."/>
            <person name="Chen A."/>
            <person name="Palaniappan K."/>
            <person name="Land M."/>
            <person name="Hauser L."/>
            <person name="Brambilla E.M."/>
            <person name="Rohde M."/>
            <person name="Spring S."/>
            <person name="Detter J.C."/>
            <person name="Woyke T."/>
            <person name="Bristow J."/>
            <person name="Eisen J.A."/>
            <person name="Markowitz V."/>
            <person name="Hugenholtz P."/>
            <person name="Kyrpides N.C."/>
            <person name="Klenk H.P."/>
        </authorList>
    </citation>
    <scope>NUCLEOTIDE SEQUENCE [LARGE SCALE GENOMIC DNA]</scope>
    <source>
        <strain evidence="5">ATCC 700848 / DSM 11109 / ASRB2</strain>
    </source>
</reference>
<dbReference type="PANTHER" id="PTHR30332">
    <property type="entry name" value="PROBABLE GENERAL SECRETION PATHWAY PROTEIN D"/>
    <property type="match status" value="1"/>
</dbReference>
<dbReference type="Pfam" id="PF13629">
    <property type="entry name" value="T2SS-T3SS_pil_N"/>
    <property type="match status" value="1"/>
</dbReference>
<evidence type="ECO:0000313" key="4">
    <source>
        <dbReference type="EMBL" id="AEB08667.1"/>
    </source>
</evidence>
<dbReference type="AlphaFoldDB" id="F2NFB2"/>
<evidence type="ECO:0000256" key="1">
    <source>
        <dbReference type="RuleBase" id="RU004003"/>
    </source>
</evidence>
<dbReference type="EMBL" id="CP002629">
    <property type="protein sequence ID" value="AEB08667.1"/>
    <property type="molecule type" value="Genomic_DNA"/>
</dbReference>
<dbReference type="InterPro" id="IPR050810">
    <property type="entry name" value="Bact_Secretion_Sys_Channel"/>
</dbReference>
<comment type="similarity">
    <text evidence="1">Belongs to the bacterial secretin family.</text>
</comment>
<evidence type="ECO:0000313" key="5">
    <source>
        <dbReference type="Proteomes" id="UP000000483"/>
    </source>
</evidence>
<dbReference type="GO" id="GO:0009306">
    <property type="term" value="P:protein secretion"/>
    <property type="evidence" value="ECO:0007669"/>
    <property type="project" value="InterPro"/>
</dbReference>
<dbReference type="InterPro" id="IPR001775">
    <property type="entry name" value="GspD/PilQ"/>
</dbReference>
<dbReference type="eggNOG" id="COG4964">
    <property type="taxonomic scope" value="Bacteria"/>
</dbReference>
<dbReference type="PRINTS" id="PR01032">
    <property type="entry name" value="PHAGEIV"/>
</dbReference>
<gene>
    <name evidence="4" type="ordered locus">Desac_0788</name>
</gene>
<sequence length="536" mass="57784">MAPCWALLADATTWNAAQPNLARKKYKRNFYPEGRGQVDKLPGAGNAASEGMYLSRWLSIVLLFFLLTSGRAVLAENESDFASKAGRIVIAPHMSFVKRTQRPITRVVLANPSLADAELLTPTQLFIVGKVKQGVTSLTLWHGDNYAETYEIVVSFDDKVWNDVQAAIRRLVPRARVKVERLPEGVMLDGAVESQGDLDKVDKIAKFFFGECTNMITVMGSQQVQLEVKVAEVSRSGIKQLGLGFLLDKDYKVAVFPSGTAAGAMAGDRTTVSQWPTGSSDTKTSSLASVAALASPYSSAFQALVHGLNDDILGIVSLLQGQGLTRLLASPTLVTMSGQEAHFLVGGEIPYQTVGSTGTPGTDFKKFGVMLKFTPYVLGDETITISVDPEVSAPDYTLGTTTSSGTTVPGLITRTGHSTLQLKDGQVFAMAGLLRDDFRSTVKKIPFLGNLPILGTLFTSKEFQRSETELMIIVKPKIVRALNPQEVPALPGSNMERDVSDLDFFILNRGWPKTGASSAPPPAKAPSFVGEIGFSR</sequence>
<dbReference type="InterPro" id="IPR004846">
    <property type="entry name" value="T2SS/T3SS_dom"/>
</dbReference>
<proteinExistence type="inferred from homology"/>
<organism evidence="4 5">
    <name type="scientific">Desulfobacca acetoxidans (strain ATCC 700848 / DSM 11109 / ASRB2)</name>
    <dbReference type="NCBI Taxonomy" id="880072"/>
    <lineage>
        <taxon>Bacteria</taxon>
        <taxon>Pseudomonadati</taxon>
        <taxon>Thermodesulfobacteriota</taxon>
        <taxon>Desulfobaccia</taxon>
        <taxon>Desulfobaccales</taxon>
        <taxon>Desulfobaccaceae</taxon>
        <taxon>Desulfobacca</taxon>
    </lineage>
</organism>
<dbReference type="Proteomes" id="UP000000483">
    <property type="component" value="Chromosome"/>
</dbReference>
<dbReference type="Pfam" id="PF00263">
    <property type="entry name" value="Secretin"/>
    <property type="match status" value="1"/>
</dbReference>